<dbReference type="InterPro" id="IPR016181">
    <property type="entry name" value="Acyl_CoA_acyltransferase"/>
</dbReference>
<proteinExistence type="predicted"/>
<dbReference type="EMBL" id="CP022046">
    <property type="protein sequence ID" value="ASE33636.1"/>
    <property type="molecule type" value="Genomic_DNA"/>
</dbReference>
<dbReference type="InterPro" id="IPR050680">
    <property type="entry name" value="YpeA/RimI_acetyltransf"/>
</dbReference>
<dbReference type="GO" id="GO:0016747">
    <property type="term" value="F:acyltransferase activity, transferring groups other than amino-acyl groups"/>
    <property type="evidence" value="ECO:0007669"/>
    <property type="project" value="InterPro"/>
</dbReference>
<evidence type="ECO:0000256" key="2">
    <source>
        <dbReference type="ARBA" id="ARBA00023315"/>
    </source>
</evidence>
<dbReference type="CDD" id="cd04301">
    <property type="entry name" value="NAT_SF"/>
    <property type="match status" value="1"/>
</dbReference>
<dbReference type="Gene3D" id="3.40.630.30">
    <property type="match status" value="1"/>
</dbReference>
<sequence length="187" mass="21764">MIRPAVKEDAKKLSELMFMIWHDMELPLVVQNDKETVLRLLEQASVESEYRNHYKHSQVYEVDGEVAGFLNCYSGTDEKQLEENWYNIAFKDSFKLEGTPLPEHEADNGDLYIDSVAVFSEYRGRGIASKLIEDAIERAKERGFKQVSLNCEFDNEGAMKLYEKLGFKSSYDRKLSGHDYKYMIKHL</sequence>
<dbReference type="KEGG" id="sscu:CEP64_03200"/>
<name>A0AAI8DH30_MAMSC</name>
<dbReference type="Proteomes" id="UP000197058">
    <property type="component" value="Chromosome"/>
</dbReference>
<feature type="domain" description="N-acetyltransferase" evidence="3">
    <location>
        <begin position="24"/>
        <end position="187"/>
    </location>
</feature>
<dbReference type="RefSeq" id="WP_078354821.1">
    <property type="nucleotide sequence ID" value="NZ_CP022046.2"/>
</dbReference>
<gene>
    <name evidence="4" type="ORF">CEP64_03200</name>
</gene>
<keyword evidence="1" id="KW-0808">Transferase</keyword>
<reference evidence="5" key="1">
    <citation type="submission" date="2017-06" db="EMBL/GenBank/DDBJ databases">
        <title>FDA dAtabase for Regulatory Grade micrObial Sequences (FDA-ARGOS): Supporting development and validation of Infectious Disease Dx tests.</title>
        <authorList>
            <person name="Goldberg B."/>
            <person name="Campos J."/>
            <person name="Tallon L."/>
            <person name="Sadzewicz L."/>
            <person name="Sengamalay N."/>
            <person name="Ott S."/>
            <person name="Godinez A."/>
            <person name="Nagaraj S."/>
            <person name="Vavikolanu K."/>
            <person name="Nadendla S."/>
            <person name="George J."/>
            <person name="Geyer C."/>
            <person name="Sichtig H."/>
        </authorList>
    </citation>
    <scope>NUCLEOTIDE SEQUENCE [LARGE SCALE GENOMIC DNA]</scope>
    <source>
        <strain evidence="5">FDAARGOS_285</strain>
    </source>
</reference>
<evidence type="ECO:0000313" key="5">
    <source>
        <dbReference type="Proteomes" id="UP000197058"/>
    </source>
</evidence>
<evidence type="ECO:0000259" key="3">
    <source>
        <dbReference type="PROSITE" id="PS51186"/>
    </source>
</evidence>
<evidence type="ECO:0000256" key="1">
    <source>
        <dbReference type="ARBA" id="ARBA00022679"/>
    </source>
</evidence>
<dbReference type="PROSITE" id="PS51186">
    <property type="entry name" value="GNAT"/>
    <property type="match status" value="1"/>
</dbReference>
<keyword evidence="2" id="KW-0012">Acyltransferase</keyword>
<dbReference type="InterPro" id="IPR000182">
    <property type="entry name" value="GNAT_dom"/>
</dbReference>
<evidence type="ECO:0000313" key="4">
    <source>
        <dbReference type="EMBL" id="ASE33636.1"/>
    </source>
</evidence>
<dbReference type="AlphaFoldDB" id="A0AAI8DH30"/>
<protein>
    <submittedName>
        <fullName evidence="4">N-acetyltransferase</fullName>
    </submittedName>
</protein>
<dbReference type="Pfam" id="PF00583">
    <property type="entry name" value="Acetyltransf_1"/>
    <property type="match status" value="1"/>
</dbReference>
<accession>A0AAI8DH30</accession>
<organism evidence="4 5">
    <name type="scientific">Mammaliicoccus sciuri</name>
    <name type="common">Staphylococcus sciuri</name>
    <dbReference type="NCBI Taxonomy" id="1296"/>
    <lineage>
        <taxon>Bacteria</taxon>
        <taxon>Bacillati</taxon>
        <taxon>Bacillota</taxon>
        <taxon>Bacilli</taxon>
        <taxon>Bacillales</taxon>
        <taxon>Staphylococcaceae</taxon>
        <taxon>Mammaliicoccus</taxon>
    </lineage>
</organism>
<dbReference type="PANTHER" id="PTHR43420">
    <property type="entry name" value="ACETYLTRANSFERASE"/>
    <property type="match status" value="1"/>
</dbReference>
<dbReference type="SUPFAM" id="SSF55729">
    <property type="entry name" value="Acyl-CoA N-acyltransferases (Nat)"/>
    <property type="match status" value="1"/>
</dbReference>